<dbReference type="InterPro" id="IPR000415">
    <property type="entry name" value="Nitroreductase-like"/>
</dbReference>
<sequence>MDFDSGAGLLHRLTSYQPDREWDAPVDDPRVRHDLTPNDPGTLPPPYKTYGPGLPTVALPRDLPDPGVPATAVLSGAATPPQPLDAAQLGRVLFLGAGVVRTSERNGRRSVFRAAGSAGARFPLELYVSTRGVMGVPDGVHWYDPMAHALLQIAPPADGDATTLIVTGVPWRTGWRYAERGFRHIYWDAGTLLAQLDAAAASAGLAPRLRTEFPDAQVGDLVAADGVHEFPVALLTFGDGTPAATPTGKAAPGELPPVEFPLVTAAQRAGDRETLAAAWPTAAPVPSAAAGQSLDEVIRKRGSQRRMDRTKTVPRADLEWAMAAATRGIDVPHWVVAHGVDGLQPGLYRWPDLSAPITTGDLRGELERVCLGQSLAAEAAYVVIAAVPGGDLDDRSYREAQLASGIVEGRLHLAAYATGATATGMTFLDSEVPALLHEPDGLVTLLFTCVGIGEYKSRPGGAPGAPVEVRSVMPRFVE</sequence>
<dbReference type="CDD" id="cd02142">
    <property type="entry name" value="McbC_SagB-like_oxidoreductase"/>
    <property type="match status" value="1"/>
</dbReference>
<dbReference type="SUPFAM" id="SSF55469">
    <property type="entry name" value="FMN-dependent nitroreductase-like"/>
    <property type="match status" value="2"/>
</dbReference>
<dbReference type="EMBL" id="OBDY01000030">
    <property type="protein sequence ID" value="SNY66717.1"/>
    <property type="molecule type" value="Genomic_DNA"/>
</dbReference>
<keyword evidence="3" id="KW-1185">Reference proteome</keyword>
<name>A0A285K3Y0_9ACTN</name>
<protein>
    <submittedName>
        <fullName evidence="2">SagB-type dehydrogenase domain-containing protein</fullName>
    </submittedName>
</protein>
<gene>
    <name evidence="2" type="ORF">SAMN05421748_130104</name>
</gene>
<dbReference type="Gene3D" id="3.40.109.10">
    <property type="entry name" value="NADH Oxidase"/>
    <property type="match status" value="2"/>
</dbReference>
<reference evidence="2 3" key="1">
    <citation type="submission" date="2017-09" db="EMBL/GenBank/DDBJ databases">
        <authorList>
            <person name="Ehlers B."/>
            <person name="Leendertz F.H."/>
        </authorList>
    </citation>
    <scope>NUCLEOTIDE SEQUENCE [LARGE SCALE GENOMIC DNA]</scope>
    <source>
        <strain evidence="2 3">CGMCC 4.6857</strain>
    </source>
</reference>
<dbReference type="InterPro" id="IPR052544">
    <property type="entry name" value="Bacteriocin_Proc_Enz"/>
</dbReference>
<dbReference type="Proteomes" id="UP000219612">
    <property type="component" value="Unassembled WGS sequence"/>
</dbReference>
<dbReference type="GO" id="GO:0016491">
    <property type="term" value="F:oxidoreductase activity"/>
    <property type="evidence" value="ECO:0007669"/>
    <property type="project" value="InterPro"/>
</dbReference>
<evidence type="ECO:0000313" key="3">
    <source>
        <dbReference type="Proteomes" id="UP000219612"/>
    </source>
</evidence>
<evidence type="ECO:0000313" key="2">
    <source>
        <dbReference type="EMBL" id="SNY66717.1"/>
    </source>
</evidence>
<organism evidence="2 3">
    <name type="scientific">Paractinoplanes atraurantiacus</name>
    <dbReference type="NCBI Taxonomy" id="1036182"/>
    <lineage>
        <taxon>Bacteria</taxon>
        <taxon>Bacillati</taxon>
        <taxon>Actinomycetota</taxon>
        <taxon>Actinomycetes</taxon>
        <taxon>Micromonosporales</taxon>
        <taxon>Micromonosporaceae</taxon>
        <taxon>Paractinoplanes</taxon>
    </lineage>
</organism>
<accession>A0A285K3Y0</accession>
<dbReference type="AlphaFoldDB" id="A0A285K3Y0"/>
<dbReference type="RefSeq" id="WP_245923712.1">
    <property type="nucleotide sequence ID" value="NZ_OBDY01000030.1"/>
</dbReference>
<evidence type="ECO:0000256" key="1">
    <source>
        <dbReference type="SAM" id="MobiDB-lite"/>
    </source>
</evidence>
<feature type="compositionally biased region" description="Basic and acidic residues" evidence="1">
    <location>
        <begin position="19"/>
        <end position="36"/>
    </location>
</feature>
<proteinExistence type="predicted"/>
<feature type="region of interest" description="Disordered" evidence="1">
    <location>
        <begin position="19"/>
        <end position="47"/>
    </location>
</feature>
<dbReference type="PANTHER" id="PTHR43745:SF2">
    <property type="entry name" value="NITROREDUCTASE MJ1384-RELATED"/>
    <property type="match status" value="1"/>
</dbReference>
<dbReference type="PANTHER" id="PTHR43745">
    <property type="entry name" value="NITROREDUCTASE MJ1384-RELATED"/>
    <property type="match status" value="1"/>
</dbReference>